<dbReference type="Proteomes" id="UP001196413">
    <property type="component" value="Unassembled WGS sequence"/>
</dbReference>
<proteinExistence type="predicted"/>
<evidence type="ECO:0000313" key="1">
    <source>
        <dbReference type="EMBL" id="KAJ1350904.1"/>
    </source>
</evidence>
<evidence type="ECO:0000313" key="2">
    <source>
        <dbReference type="Proteomes" id="UP001196413"/>
    </source>
</evidence>
<dbReference type="EMBL" id="JAHQIW010000963">
    <property type="protein sequence ID" value="KAJ1350904.1"/>
    <property type="molecule type" value="Genomic_DNA"/>
</dbReference>
<name>A0AAD5QIM7_PARTN</name>
<organism evidence="1 2">
    <name type="scientific">Parelaphostrongylus tenuis</name>
    <name type="common">Meningeal worm</name>
    <dbReference type="NCBI Taxonomy" id="148309"/>
    <lineage>
        <taxon>Eukaryota</taxon>
        <taxon>Metazoa</taxon>
        <taxon>Ecdysozoa</taxon>
        <taxon>Nematoda</taxon>
        <taxon>Chromadorea</taxon>
        <taxon>Rhabditida</taxon>
        <taxon>Rhabditina</taxon>
        <taxon>Rhabditomorpha</taxon>
        <taxon>Strongyloidea</taxon>
        <taxon>Metastrongylidae</taxon>
        <taxon>Parelaphostrongylus</taxon>
    </lineage>
</organism>
<comment type="caution">
    <text evidence="1">The sequence shown here is derived from an EMBL/GenBank/DDBJ whole genome shotgun (WGS) entry which is preliminary data.</text>
</comment>
<keyword evidence="2" id="KW-1185">Reference proteome</keyword>
<sequence>MKASKGEIPLLPQIHYELAANASEARREICKSMVTKLAMFVQLSVGIRHSVKKETV</sequence>
<gene>
    <name evidence="1" type="ORF">KIN20_006819</name>
</gene>
<reference evidence="1" key="1">
    <citation type="submission" date="2021-06" db="EMBL/GenBank/DDBJ databases">
        <title>Parelaphostrongylus tenuis whole genome reference sequence.</title>
        <authorList>
            <person name="Garwood T.J."/>
            <person name="Larsen P.A."/>
            <person name="Fountain-Jones N.M."/>
            <person name="Garbe J.R."/>
            <person name="Macchietto M.G."/>
            <person name="Kania S.A."/>
            <person name="Gerhold R.W."/>
            <person name="Richards J.E."/>
            <person name="Wolf T.M."/>
        </authorList>
    </citation>
    <scope>NUCLEOTIDE SEQUENCE</scope>
    <source>
        <strain evidence="1">MNPRO001-30</strain>
        <tissue evidence="1">Meninges</tissue>
    </source>
</reference>
<dbReference type="AlphaFoldDB" id="A0AAD5QIM7"/>
<accession>A0AAD5QIM7</accession>
<protein>
    <submittedName>
        <fullName evidence="1">Uncharacterized protein</fullName>
    </submittedName>
</protein>